<name>A0AAP0RXA3_LIQFO</name>
<gene>
    <name evidence="1" type="ORF">L1049_014535</name>
</gene>
<accession>A0AAP0RXA3</accession>
<dbReference type="AlphaFoldDB" id="A0AAP0RXA3"/>
<comment type="caution">
    <text evidence="1">The sequence shown here is derived from an EMBL/GenBank/DDBJ whole genome shotgun (WGS) entry which is preliminary data.</text>
</comment>
<organism evidence="1 2">
    <name type="scientific">Liquidambar formosana</name>
    <name type="common">Formosan gum</name>
    <dbReference type="NCBI Taxonomy" id="63359"/>
    <lineage>
        <taxon>Eukaryota</taxon>
        <taxon>Viridiplantae</taxon>
        <taxon>Streptophyta</taxon>
        <taxon>Embryophyta</taxon>
        <taxon>Tracheophyta</taxon>
        <taxon>Spermatophyta</taxon>
        <taxon>Magnoliopsida</taxon>
        <taxon>eudicotyledons</taxon>
        <taxon>Gunneridae</taxon>
        <taxon>Pentapetalae</taxon>
        <taxon>Saxifragales</taxon>
        <taxon>Altingiaceae</taxon>
        <taxon>Liquidambar</taxon>
    </lineage>
</organism>
<proteinExistence type="predicted"/>
<dbReference type="EMBL" id="JBBPBK010000004">
    <property type="protein sequence ID" value="KAK9286153.1"/>
    <property type="molecule type" value="Genomic_DNA"/>
</dbReference>
<dbReference type="Proteomes" id="UP001415857">
    <property type="component" value="Unassembled WGS sequence"/>
</dbReference>
<protein>
    <submittedName>
        <fullName evidence="1">Uncharacterized protein</fullName>
    </submittedName>
</protein>
<sequence>MEQRKKHLILVSEEDWKTLQWSLRRQDSLLDSRYTYDDGPNNPPTTFIFGPLYLASKVYQLSPIESFRTQGSLLDK</sequence>
<evidence type="ECO:0000313" key="1">
    <source>
        <dbReference type="EMBL" id="KAK9286153.1"/>
    </source>
</evidence>
<reference evidence="1 2" key="1">
    <citation type="journal article" date="2024" name="Plant J.">
        <title>Genome sequences and population genomics reveal climatic adaptation and genomic divergence between two closely related sweetgum species.</title>
        <authorList>
            <person name="Xu W.Q."/>
            <person name="Ren C.Q."/>
            <person name="Zhang X.Y."/>
            <person name="Comes H.P."/>
            <person name="Liu X.H."/>
            <person name="Li Y.G."/>
            <person name="Kettle C.J."/>
            <person name="Jalonen R."/>
            <person name="Gaisberger H."/>
            <person name="Ma Y.Z."/>
            <person name="Qiu Y.X."/>
        </authorList>
    </citation>
    <scope>NUCLEOTIDE SEQUENCE [LARGE SCALE GENOMIC DNA]</scope>
    <source>
        <strain evidence="1">Hangzhou</strain>
    </source>
</reference>
<keyword evidence="2" id="KW-1185">Reference proteome</keyword>
<evidence type="ECO:0000313" key="2">
    <source>
        <dbReference type="Proteomes" id="UP001415857"/>
    </source>
</evidence>